<dbReference type="PANTHER" id="PTHR30273">
    <property type="entry name" value="PERIPLASMIC SIGNAL SENSOR AND SIGMA FACTOR ACTIVATOR FECR-RELATED"/>
    <property type="match status" value="1"/>
</dbReference>
<evidence type="ECO:0000313" key="3">
    <source>
        <dbReference type="EMBL" id="MBY8821225.1"/>
    </source>
</evidence>
<reference evidence="3 4" key="1">
    <citation type="submission" date="2021-08" db="EMBL/GenBank/DDBJ databases">
        <authorList>
            <person name="Tuo L."/>
        </authorList>
    </citation>
    <scope>NUCLEOTIDE SEQUENCE [LARGE SCALE GENOMIC DNA]</scope>
    <source>
        <strain evidence="3 4">JCM 31229</strain>
    </source>
</reference>
<comment type="caution">
    <text evidence="3">The sequence shown here is derived from an EMBL/GenBank/DDBJ whole genome shotgun (WGS) entry which is preliminary data.</text>
</comment>
<dbReference type="PANTHER" id="PTHR30273:SF2">
    <property type="entry name" value="PROTEIN FECR"/>
    <property type="match status" value="1"/>
</dbReference>
<keyword evidence="4" id="KW-1185">Reference proteome</keyword>
<organism evidence="3 4">
    <name type="scientific">Sphingomonas colocasiae</name>
    <dbReference type="NCBI Taxonomy" id="1848973"/>
    <lineage>
        <taxon>Bacteria</taxon>
        <taxon>Pseudomonadati</taxon>
        <taxon>Pseudomonadota</taxon>
        <taxon>Alphaproteobacteria</taxon>
        <taxon>Sphingomonadales</taxon>
        <taxon>Sphingomonadaceae</taxon>
        <taxon>Sphingomonas</taxon>
    </lineage>
</organism>
<dbReference type="InterPro" id="IPR006860">
    <property type="entry name" value="FecR"/>
</dbReference>
<evidence type="ECO:0000313" key="4">
    <source>
        <dbReference type="Proteomes" id="UP000706039"/>
    </source>
</evidence>
<dbReference type="InterPro" id="IPR012373">
    <property type="entry name" value="Ferrdict_sens_TM"/>
</dbReference>
<protein>
    <submittedName>
        <fullName evidence="3">FecR domain-containing protein</fullName>
    </submittedName>
</protein>
<dbReference type="RefSeq" id="WP_222988302.1">
    <property type="nucleotide sequence ID" value="NZ_JAINVV010000001.1"/>
</dbReference>
<proteinExistence type="predicted"/>
<dbReference type="EMBL" id="JAINVV010000001">
    <property type="protein sequence ID" value="MBY8821225.1"/>
    <property type="molecule type" value="Genomic_DNA"/>
</dbReference>
<name>A0ABS7PIV0_9SPHN</name>
<sequence>MSRVQQANDRAAAFLIAQEEGNWSATDKAALDAWLAESDGNRAAYWRLKHSWREADRIGALGPVVSEIVEPRAPRRWWLPSAIAASLVLMVGAGYMIAHEPTPAIRTLAYETPVGGRRLIGMADGSRVQLNTASTVRTAVTDNAREVWLDKGEAYFEVSHREGRPFVVHAGDRQITVLGTKFSVRRDAGKVTVSVLEGRVRVDEVDGGRDMRSAIISRGDIAFAEGDATLVTARSEARVEGALAWRTGMLSFDQTSLSDVAAEFNRYNSKPMVVTDADAGAIRIGGLFPASKPEVFARLLRDAYGVKVTETPEAIKISN</sequence>
<evidence type="ECO:0000256" key="1">
    <source>
        <dbReference type="SAM" id="Phobius"/>
    </source>
</evidence>
<dbReference type="PIRSF" id="PIRSF018266">
    <property type="entry name" value="FecR"/>
    <property type="match status" value="1"/>
</dbReference>
<keyword evidence="1" id="KW-0472">Membrane</keyword>
<dbReference type="Pfam" id="PF04773">
    <property type="entry name" value="FecR"/>
    <property type="match status" value="1"/>
</dbReference>
<feature type="domain" description="FecR protein" evidence="2">
    <location>
        <begin position="110"/>
        <end position="201"/>
    </location>
</feature>
<gene>
    <name evidence="3" type="ORF">K7G82_02915</name>
</gene>
<dbReference type="Gene3D" id="2.60.120.1440">
    <property type="match status" value="1"/>
</dbReference>
<keyword evidence="1" id="KW-1133">Transmembrane helix</keyword>
<evidence type="ECO:0000259" key="2">
    <source>
        <dbReference type="Pfam" id="PF04773"/>
    </source>
</evidence>
<keyword evidence="1" id="KW-0812">Transmembrane</keyword>
<dbReference type="Proteomes" id="UP000706039">
    <property type="component" value="Unassembled WGS sequence"/>
</dbReference>
<feature type="transmembrane region" description="Helical" evidence="1">
    <location>
        <begin position="77"/>
        <end position="98"/>
    </location>
</feature>
<accession>A0ABS7PIV0</accession>